<keyword evidence="1" id="KW-0812">Transmembrane</keyword>
<dbReference type="AlphaFoldDB" id="A0AAP0EGT0"/>
<organism evidence="2 3">
    <name type="scientific">Stephania yunnanensis</name>
    <dbReference type="NCBI Taxonomy" id="152371"/>
    <lineage>
        <taxon>Eukaryota</taxon>
        <taxon>Viridiplantae</taxon>
        <taxon>Streptophyta</taxon>
        <taxon>Embryophyta</taxon>
        <taxon>Tracheophyta</taxon>
        <taxon>Spermatophyta</taxon>
        <taxon>Magnoliopsida</taxon>
        <taxon>Ranunculales</taxon>
        <taxon>Menispermaceae</taxon>
        <taxon>Menispermoideae</taxon>
        <taxon>Cissampelideae</taxon>
        <taxon>Stephania</taxon>
    </lineage>
</organism>
<accession>A0AAP0EGT0</accession>
<gene>
    <name evidence="2" type="ORF">Syun_028132</name>
</gene>
<keyword evidence="3" id="KW-1185">Reference proteome</keyword>
<evidence type="ECO:0000313" key="2">
    <source>
        <dbReference type="EMBL" id="KAK9093221.1"/>
    </source>
</evidence>
<evidence type="ECO:0000313" key="3">
    <source>
        <dbReference type="Proteomes" id="UP001420932"/>
    </source>
</evidence>
<reference evidence="2 3" key="1">
    <citation type="submission" date="2024-01" db="EMBL/GenBank/DDBJ databases">
        <title>Genome assemblies of Stephania.</title>
        <authorList>
            <person name="Yang L."/>
        </authorList>
    </citation>
    <scope>NUCLEOTIDE SEQUENCE [LARGE SCALE GENOMIC DNA]</scope>
    <source>
        <strain evidence="2">YNDBR</strain>
        <tissue evidence="2">Leaf</tissue>
    </source>
</reference>
<keyword evidence="1" id="KW-0472">Membrane</keyword>
<name>A0AAP0EGT0_9MAGN</name>
<proteinExistence type="predicted"/>
<dbReference type="EMBL" id="JBBNAF010000012">
    <property type="protein sequence ID" value="KAK9093221.1"/>
    <property type="molecule type" value="Genomic_DNA"/>
</dbReference>
<feature type="transmembrane region" description="Helical" evidence="1">
    <location>
        <begin position="98"/>
        <end position="116"/>
    </location>
</feature>
<sequence>MCQKKLVREAVDTLLDNGIRGKVPSRYMDDILGSTFLENNRIKRQLLVVVAHSSPQERDRFPTELLRWLFGHTVPTEDQVGEACDGKPSHMVQRLGRIFRILLVITFVYYLGYVHLLPTYLDREEGEARLWLSTGGNSEWRFPWGEPDEIERFLHPNGKRLPVFAVDVKESVLPGADEEADPSRRFPGNREIHKNSYPYLTIYSELSAPPEADHR</sequence>
<evidence type="ECO:0000256" key="1">
    <source>
        <dbReference type="SAM" id="Phobius"/>
    </source>
</evidence>
<dbReference type="Proteomes" id="UP001420932">
    <property type="component" value="Unassembled WGS sequence"/>
</dbReference>
<protein>
    <submittedName>
        <fullName evidence="2">Uncharacterized protein</fullName>
    </submittedName>
</protein>
<keyword evidence="1" id="KW-1133">Transmembrane helix</keyword>
<comment type="caution">
    <text evidence="2">The sequence shown here is derived from an EMBL/GenBank/DDBJ whole genome shotgun (WGS) entry which is preliminary data.</text>
</comment>